<feature type="transmembrane region" description="Helical" evidence="6">
    <location>
        <begin position="326"/>
        <end position="345"/>
    </location>
</feature>
<evidence type="ECO:0000256" key="3">
    <source>
        <dbReference type="ARBA" id="ARBA00022989"/>
    </source>
</evidence>
<comment type="caution">
    <text evidence="8">The sequence shown here is derived from an EMBL/GenBank/DDBJ whole genome shotgun (WGS) entry which is preliminary data.</text>
</comment>
<dbReference type="GeneID" id="92036740"/>
<dbReference type="InterPro" id="IPR011701">
    <property type="entry name" value="MFS"/>
</dbReference>
<keyword evidence="9" id="KW-1185">Reference proteome</keyword>
<dbReference type="RefSeq" id="XP_066651504.1">
    <property type="nucleotide sequence ID" value="XM_066803834.1"/>
</dbReference>
<evidence type="ECO:0000256" key="6">
    <source>
        <dbReference type="SAM" id="Phobius"/>
    </source>
</evidence>
<evidence type="ECO:0000256" key="2">
    <source>
        <dbReference type="ARBA" id="ARBA00022692"/>
    </source>
</evidence>
<dbReference type="CDD" id="cd17323">
    <property type="entry name" value="MFS_Tpo1_MDR_like"/>
    <property type="match status" value="1"/>
</dbReference>
<dbReference type="PROSITE" id="PS50850">
    <property type="entry name" value="MFS"/>
    <property type="match status" value="1"/>
</dbReference>
<feature type="transmembrane region" description="Helical" evidence="6">
    <location>
        <begin position="156"/>
        <end position="175"/>
    </location>
</feature>
<evidence type="ECO:0000313" key="9">
    <source>
        <dbReference type="Proteomes" id="UP001360953"/>
    </source>
</evidence>
<sequence>MTRPSSPHDVEKAAISAPASSSDGIEMMERSTSIDKNSEDRLRPGTEPDQKEMDCAKVDEKDQNQNLVTWNGDADPENPKNWSRNRKWVACVLLSLFNFVGPLSSAIAAPALDSIAADLNTTNTVGVMILSIYMLAFSVGPLFTSPLSELYGRLSVLQICNTFFFIFNTACGFARSSSQMLAFRFLSGIGGCAAQSIGGGILSDMFTPLERGKALAVYSIAPLLGPIVGPVAGGFLVEYVSWKWCFWIISILDVLVQICGLICLRETYPPVLLQRKRDVLIKETGNAELRTEFDGSKDWKRLLNVNLQRPFLLLGTQPIVQVMSLYIGYVYGLAFLVSATFPMVWEGVYDESPSIASLNYMSSGIGVIIMSQLSPRLGDRIFKRLIARSPNNQSRPEFRLPLLFLAATMLPVGLLIYGWSAEKRVHWIVPNIGAAIFSASTFVTFMCVQQYLIDAYTVYAASALAASTVLRGLCGFAIPLFAPSMYKDLGFGWGNTILSGVGIVVGFPGAFMLWKWGAALRAKSQYVSKK</sequence>
<dbReference type="EMBL" id="JBBPEH010000012">
    <property type="protein sequence ID" value="KAK7531680.1"/>
    <property type="molecule type" value="Genomic_DNA"/>
</dbReference>
<keyword evidence="2 6" id="KW-0812">Transmembrane</keyword>
<feature type="transmembrane region" description="Helical" evidence="6">
    <location>
        <begin position="458"/>
        <end position="481"/>
    </location>
</feature>
<dbReference type="Gene3D" id="1.20.1250.20">
    <property type="entry name" value="MFS general substrate transporter like domains"/>
    <property type="match status" value="1"/>
</dbReference>
<feature type="region of interest" description="Disordered" evidence="5">
    <location>
        <begin position="1"/>
        <end position="61"/>
    </location>
</feature>
<feature type="transmembrane region" description="Helical" evidence="6">
    <location>
        <begin position="246"/>
        <end position="268"/>
    </location>
</feature>
<feature type="transmembrane region" description="Helical" evidence="6">
    <location>
        <begin position="425"/>
        <end position="446"/>
    </location>
</feature>
<feature type="transmembrane region" description="Helical" evidence="6">
    <location>
        <begin position="181"/>
        <end position="203"/>
    </location>
</feature>
<evidence type="ECO:0000259" key="7">
    <source>
        <dbReference type="PROSITE" id="PS50850"/>
    </source>
</evidence>
<feature type="compositionally biased region" description="Basic and acidic residues" evidence="5">
    <location>
        <begin position="27"/>
        <end position="61"/>
    </location>
</feature>
<dbReference type="SUPFAM" id="SSF103473">
    <property type="entry name" value="MFS general substrate transporter"/>
    <property type="match status" value="1"/>
</dbReference>
<dbReference type="Pfam" id="PF07690">
    <property type="entry name" value="MFS_1"/>
    <property type="match status" value="1"/>
</dbReference>
<feature type="transmembrane region" description="Helical" evidence="6">
    <location>
        <begin position="124"/>
        <end position="144"/>
    </location>
</feature>
<accession>A0ABR1LAJ7</accession>
<feature type="domain" description="Major facilitator superfamily (MFS) profile" evidence="7">
    <location>
        <begin position="90"/>
        <end position="518"/>
    </location>
</feature>
<keyword evidence="4 6" id="KW-0472">Membrane</keyword>
<evidence type="ECO:0000313" key="8">
    <source>
        <dbReference type="EMBL" id="KAK7531680.1"/>
    </source>
</evidence>
<feature type="transmembrane region" description="Helical" evidence="6">
    <location>
        <begin position="357"/>
        <end position="377"/>
    </location>
</feature>
<name>A0ABR1LAJ7_9PEZI</name>
<dbReference type="PANTHER" id="PTHR23502:SF60">
    <property type="entry name" value="MAJOR FACILITATOR SUPERFAMILY (MFS) PROFILE DOMAIN-CONTAINING PROTEIN-RELATED"/>
    <property type="match status" value="1"/>
</dbReference>
<dbReference type="Proteomes" id="UP001360953">
    <property type="component" value="Unassembled WGS sequence"/>
</dbReference>
<gene>
    <name evidence="8" type="ORF">J3D65DRAFT_686654</name>
</gene>
<evidence type="ECO:0000256" key="4">
    <source>
        <dbReference type="ARBA" id="ARBA00023136"/>
    </source>
</evidence>
<feature type="transmembrane region" description="Helical" evidence="6">
    <location>
        <begin position="493"/>
        <end position="514"/>
    </location>
</feature>
<keyword evidence="3 6" id="KW-1133">Transmembrane helix</keyword>
<reference evidence="8 9" key="1">
    <citation type="submission" date="2024-04" db="EMBL/GenBank/DDBJ databases">
        <title>Phyllosticta paracitricarpa is synonymous to the EU quarantine fungus P. citricarpa based on phylogenomic analyses.</title>
        <authorList>
            <consortium name="Lawrence Berkeley National Laboratory"/>
            <person name="Van ingen-buijs V.A."/>
            <person name="Van westerhoven A.C."/>
            <person name="Haridas S."/>
            <person name="Skiadas P."/>
            <person name="Martin F."/>
            <person name="Groenewald J.Z."/>
            <person name="Crous P.W."/>
            <person name="Seidl M.F."/>
        </authorList>
    </citation>
    <scope>NUCLEOTIDE SEQUENCE [LARGE SCALE GENOMIC DNA]</scope>
    <source>
        <strain evidence="8 9">CPC 17464</strain>
    </source>
</reference>
<dbReference type="InterPro" id="IPR020846">
    <property type="entry name" value="MFS_dom"/>
</dbReference>
<comment type="subcellular location">
    <subcellularLocation>
        <location evidence="1">Membrane</location>
        <topology evidence="1">Multi-pass membrane protein</topology>
    </subcellularLocation>
</comment>
<evidence type="ECO:0000256" key="1">
    <source>
        <dbReference type="ARBA" id="ARBA00004141"/>
    </source>
</evidence>
<proteinExistence type="predicted"/>
<feature type="transmembrane region" description="Helical" evidence="6">
    <location>
        <begin position="88"/>
        <end position="112"/>
    </location>
</feature>
<feature type="transmembrane region" description="Helical" evidence="6">
    <location>
        <begin position="215"/>
        <end position="240"/>
    </location>
</feature>
<evidence type="ECO:0000256" key="5">
    <source>
        <dbReference type="SAM" id="MobiDB-lite"/>
    </source>
</evidence>
<organism evidence="8 9">
    <name type="scientific">Phyllosticta citribraziliensis</name>
    <dbReference type="NCBI Taxonomy" id="989973"/>
    <lineage>
        <taxon>Eukaryota</taxon>
        <taxon>Fungi</taxon>
        <taxon>Dikarya</taxon>
        <taxon>Ascomycota</taxon>
        <taxon>Pezizomycotina</taxon>
        <taxon>Dothideomycetes</taxon>
        <taxon>Dothideomycetes incertae sedis</taxon>
        <taxon>Botryosphaeriales</taxon>
        <taxon>Phyllostictaceae</taxon>
        <taxon>Phyllosticta</taxon>
    </lineage>
</organism>
<protein>
    <submittedName>
        <fullName evidence="8">Major facilitator superfamily domain-containing protein</fullName>
    </submittedName>
</protein>
<dbReference type="InterPro" id="IPR036259">
    <property type="entry name" value="MFS_trans_sf"/>
</dbReference>
<feature type="compositionally biased region" description="Basic and acidic residues" evidence="5">
    <location>
        <begin position="1"/>
        <end position="12"/>
    </location>
</feature>
<feature type="transmembrane region" description="Helical" evidence="6">
    <location>
        <begin position="398"/>
        <end position="419"/>
    </location>
</feature>
<dbReference type="PANTHER" id="PTHR23502">
    <property type="entry name" value="MAJOR FACILITATOR SUPERFAMILY"/>
    <property type="match status" value="1"/>
</dbReference>